<dbReference type="PROSITE" id="PS51450">
    <property type="entry name" value="LRR"/>
    <property type="match status" value="5"/>
</dbReference>
<dbReference type="SMART" id="SM00365">
    <property type="entry name" value="LRR_SD22"/>
    <property type="match status" value="5"/>
</dbReference>
<dbReference type="InterPro" id="IPR001611">
    <property type="entry name" value="Leu-rich_rpt"/>
</dbReference>
<organism evidence="3">
    <name type="scientific">marine sediment metagenome</name>
    <dbReference type="NCBI Taxonomy" id="412755"/>
    <lineage>
        <taxon>unclassified sequences</taxon>
        <taxon>metagenomes</taxon>
        <taxon>ecological metagenomes</taxon>
    </lineage>
</organism>
<proteinExistence type="predicted"/>
<gene>
    <name evidence="3" type="ORF">LCGC14_2770310</name>
</gene>
<accession>A0A0F8YWF1</accession>
<dbReference type="Gene3D" id="3.80.10.10">
    <property type="entry name" value="Ribonuclease Inhibitor"/>
    <property type="match status" value="2"/>
</dbReference>
<dbReference type="SMART" id="SM00369">
    <property type="entry name" value="LRR_TYP"/>
    <property type="match status" value="5"/>
</dbReference>
<keyword evidence="1" id="KW-0433">Leucine-rich repeat</keyword>
<name>A0A0F8YWF1_9ZZZZ</name>
<evidence type="ECO:0000256" key="2">
    <source>
        <dbReference type="ARBA" id="ARBA00022737"/>
    </source>
</evidence>
<dbReference type="PANTHER" id="PTHR46652">
    <property type="entry name" value="LEUCINE-RICH REPEAT AND IQ DOMAIN-CONTAINING PROTEIN 1-RELATED"/>
    <property type="match status" value="1"/>
</dbReference>
<keyword evidence="2" id="KW-0677">Repeat</keyword>
<dbReference type="SUPFAM" id="SSF52058">
    <property type="entry name" value="L domain-like"/>
    <property type="match status" value="1"/>
</dbReference>
<dbReference type="AlphaFoldDB" id="A0A0F8YWF1"/>
<dbReference type="EMBL" id="LAZR01051170">
    <property type="protein sequence ID" value="KKK85738.1"/>
    <property type="molecule type" value="Genomic_DNA"/>
</dbReference>
<sequence>MIVMKIKDINMSVIYNNKKYKVTESASADLGLNRTFKTLDLRRRVIADLTVIKGLSKLEDLQVLRLDYCELSDISGLDGLSSLLKLTLTENKITEIGGLSSLQNLEILHLHNNQHRVQWNQIHKIKGLSKLLELRVLNLSFNKIEKIEGLNSLKKLQVLNLSGNKIKKIEGLDNLTNLRELQLQRNHITTIQGLENLTKLNHLNISFNLVYKWAKKQFKVEKLGYHRFRFPQSLVDFCQRSKEYKNQALERIKDILQFEYEHQRDITKVDLIRSFNLNFDEAENYLRVLNSPQKNSLNKIKENLDSFEEKIEKL</sequence>
<protein>
    <recommendedName>
        <fullName evidence="4">Leucine-rich repeat domain-containing protein</fullName>
    </recommendedName>
</protein>
<evidence type="ECO:0000256" key="1">
    <source>
        <dbReference type="ARBA" id="ARBA00022614"/>
    </source>
</evidence>
<feature type="non-terminal residue" evidence="3">
    <location>
        <position position="314"/>
    </location>
</feature>
<reference evidence="3" key="1">
    <citation type="journal article" date="2015" name="Nature">
        <title>Complex archaea that bridge the gap between prokaryotes and eukaryotes.</title>
        <authorList>
            <person name="Spang A."/>
            <person name="Saw J.H."/>
            <person name="Jorgensen S.L."/>
            <person name="Zaremba-Niedzwiedzka K."/>
            <person name="Martijn J."/>
            <person name="Lind A.E."/>
            <person name="van Eijk R."/>
            <person name="Schleper C."/>
            <person name="Guy L."/>
            <person name="Ettema T.J."/>
        </authorList>
    </citation>
    <scope>NUCLEOTIDE SEQUENCE</scope>
</reference>
<dbReference type="InterPro" id="IPR050836">
    <property type="entry name" value="SDS22/Internalin_LRR"/>
</dbReference>
<comment type="caution">
    <text evidence="3">The sequence shown here is derived from an EMBL/GenBank/DDBJ whole genome shotgun (WGS) entry which is preliminary data.</text>
</comment>
<dbReference type="Pfam" id="PF12799">
    <property type="entry name" value="LRR_4"/>
    <property type="match status" value="2"/>
</dbReference>
<dbReference type="InterPro" id="IPR032675">
    <property type="entry name" value="LRR_dom_sf"/>
</dbReference>
<dbReference type="InterPro" id="IPR025875">
    <property type="entry name" value="Leu-rich_rpt_4"/>
</dbReference>
<evidence type="ECO:0008006" key="4">
    <source>
        <dbReference type="Google" id="ProtNLM"/>
    </source>
</evidence>
<evidence type="ECO:0000313" key="3">
    <source>
        <dbReference type="EMBL" id="KKK85738.1"/>
    </source>
</evidence>
<dbReference type="InterPro" id="IPR003591">
    <property type="entry name" value="Leu-rich_rpt_typical-subtyp"/>
</dbReference>
<dbReference type="PANTHER" id="PTHR46652:SF3">
    <property type="entry name" value="LEUCINE-RICH REPEAT-CONTAINING PROTEIN 9"/>
    <property type="match status" value="1"/>
</dbReference>